<keyword evidence="1" id="KW-0812">Transmembrane</keyword>
<keyword evidence="1" id="KW-1133">Transmembrane helix</keyword>
<keyword evidence="1" id="KW-0472">Membrane</keyword>
<evidence type="ECO:0000256" key="1">
    <source>
        <dbReference type="SAM" id="Phobius"/>
    </source>
</evidence>
<feature type="transmembrane region" description="Helical" evidence="1">
    <location>
        <begin position="55"/>
        <end position="80"/>
    </location>
</feature>
<dbReference type="Proteomes" id="UP000005237">
    <property type="component" value="Unassembled WGS sequence"/>
</dbReference>
<feature type="transmembrane region" description="Helical" evidence="1">
    <location>
        <begin position="227"/>
        <end position="247"/>
    </location>
</feature>
<dbReference type="AlphaFoldDB" id="A0A8R1HJY4"/>
<evidence type="ECO:0000313" key="2">
    <source>
        <dbReference type="EnsemblMetazoa" id="CJA03922.1"/>
    </source>
</evidence>
<reference evidence="2" key="2">
    <citation type="submission" date="2022-06" db="UniProtKB">
        <authorList>
            <consortium name="EnsemblMetazoa"/>
        </authorList>
    </citation>
    <scope>IDENTIFICATION</scope>
    <source>
        <strain evidence="2">DF5081</strain>
    </source>
</reference>
<dbReference type="EnsemblMetazoa" id="CJA03922.1">
    <property type="protein sequence ID" value="CJA03922.1"/>
    <property type="gene ID" value="WBGene00123126"/>
</dbReference>
<feature type="transmembrane region" description="Helical" evidence="1">
    <location>
        <begin position="203"/>
        <end position="221"/>
    </location>
</feature>
<protein>
    <submittedName>
        <fullName evidence="2">Uncharacterized protein</fullName>
    </submittedName>
</protein>
<reference evidence="3" key="1">
    <citation type="submission" date="2010-08" db="EMBL/GenBank/DDBJ databases">
        <authorList>
            <consortium name="Caenorhabditis japonica Sequencing Consortium"/>
            <person name="Wilson R.K."/>
        </authorList>
    </citation>
    <scope>NUCLEOTIDE SEQUENCE [LARGE SCALE GENOMIC DNA]</scope>
    <source>
        <strain evidence="3">DF5081</strain>
    </source>
</reference>
<proteinExistence type="predicted"/>
<organism evidence="2 3">
    <name type="scientific">Caenorhabditis japonica</name>
    <dbReference type="NCBI Taxonomy" id="281687"/>
    <lineage>
        <taxon>Eukaryota</taxon>
        <taxon>Metazoa</taxon>
        <taxon>Ecdysozoa</taxon>
        <taxon>Nematoda</taxon>
        <taxon>Chromadorea</taxon>
        <taxon>Rhabditida</taxon>
        <taxon>Rhabditina</taxon>
        <taxon>Rhabditomorpha</taxon>
        <taxon>Rhabditoidea</taxon>
        <taxon>Rhabditidae</taxon>
        <taxon>Peloderinae</taxon>
        <taxon>Caenorhabditis</taxon>
    </lineage>
</organism>
<evidence type="ECO:0000313" key="3">
    <source>
        <dbReference type="Proteomes" id="UP000005237"/>
    </source>
</evidence>
<sequence length="253" mass="29533">MWTVQRARELLHEFREALRFEVAKFNEHRATKKIGIVTEVVTPLKPKDVQPDDDILNINIILATGISLRILLLLAFSLLVWSANCRRSILTFLARDAGSILFYLVFCRQGGAIILNTALIEHAALQTIVNLFATTRLSFCHYRLFNWLKRKEWKESKSNFSSIATVDSMADIRQLNYYIAKYTKYQAAQDAFSKDRFEQITKYWWILSIAIFPIVILYWMYVDATCHLMLAAVCPTIFAAAMEEFWLKRKYLR</sequence>
<keyword evidence="3" id="KW-1185">Reference proteome</keyword>
<accession>A0A8R1HJY4</accession>
<name>A0A8R1HJY4_CAEJA</name>